<evidence type="ECO:0000256" key="3">
    <source>
        <dbReference type="ARBA" id="ARBA00022777"/>
    </source>
</evidence>
<evidence type="ECO:0000256" key="2">
    <source>
        <dbReference type="ARBA" id="ARBA00022679"/>
    </source>
</evidence>
<dbReference type="OrthoDB" id="9774290at2"/>
<accession>A0A1H0DPV8</accession>
<keyword evidence="2 4" id="KW-0808">Transferase</keyword>
<dbReference type="Pfam" id="PF02595">
    <property type="entry name" value="Gly_kinase"/>
    <property type="match status" value="1"/>
</dbReference>
<dbReference type="RefSeq" id="WP_090841905.1">
    <property type="nucleotide sequence ID" value="NZ_FNIL01000003.1"/>
</dbReference>
<evidence type="ECO:0000313" key="6">
    <source>
        <dbReference type="Proteomes" id="UP000198778"/>
    </source>
</evidence>
<keyword evidence="3 4" id="KW-0418">Kinase</keyword>
<dbReference type="GO" id="GO:0031388">
    <property type="term" value="P:organic acid phosphorylation"/>
    <property type="evidence" value="ECO:0007669"/>
    <property type="project" value="UniProtKB-UniRule"/>
</dbReference>
<dbReference type="GO" id="GO:0008887">
    <property type="term" value="F:glycerate kinase activity"/>
    <property type="evidence" value="ECO:0007669"/>
    <property type="project" value="UniProtKB-UniRule"/>
</dbReference>
<sequence>MRIVIAADSFKETLSSKEVGEAISTGLKRSIPSSTITVRPMADGGEGTLAALIDASHGKYIYKNVTGPLGNSLEAVYGISGNEKEAFIEIASASGIHLTNKKSKDINIATTYGTGELILDALNKGIRSFIIGIGGSGTNDGGAGMLQALGASFLDSSGKELSFGGSSLKQLARIDRTNFDKRIENSFFRIACDVDNPLTGELGASAVYGPQKGAVPADVINLDLALAHYAGMVKSTFGIEIDNIPGAGAAGGMGAAFLGFFPARLEKGAVIVSEVTKLKSYLEQADLVITGEGGINNQSIFGKTPVYVAQLTKAVSPSIPVIAVCGSIGENYEAVFDAGIDAVFSTISEITSFEELKKNSGNNVVQTAENIGRLIQLNIHG</sequence>
<evidence type="ECO:0000256" key="4">
    <source>
        <dbReference type="PIRNR" id="PIRNR006078"/>
    </source>
</evidence>
<dbReference type="InterPro" id="IPR018197">
    <property type="entry name" value="Glycerate_kinase_RE-like"/>
</dbReference>
<dbReference type="InterPro" id="IPR036129">
    <property type="entry name" value="Glycerate_kinase_sf"/>
</dbReference>
<dbReference type="Gene3D" id="3.90.1510.10">
    <property type="entry name" value="Glycerate kinase, domain 2"/>
    <property type="match status" value="1"/>
</dbReference>
<comment type="similarity">
    <text evidence="1 4">Belongs to the glycerate kinase type-1 family.</text>
</comment>
<evidence type="ECO:0000313" key="5">
    <source>
        <dbReference type="EMBL" id="SDN72099.1"/>
    </source>
</evidence>
<evidence type="ECO:0000256" key="1">
    <source>
        <dbReference type="ARBA" id="ARBA00006284"/>
    </source>
</evidence>
<dbReference type="Proteomes" id="UP000198778">
    <property type="component" value="Unassembled WGS sequence"/>
</dbReference>
<organism evidence="5 6">
    <name type="scientific">Alkalicoccus daliensis</name>
    <dbReference type="NCBI Taxonomy" id="745820"/>
    <lineage>
        <taxon>Bacteria</taxon>
        <taxon>Bacillati</taxon>
        <taxon>Bacillota</taxon>
        <taxon>Bacilli</taxon>
        <taxon>Bacillales</taxon>
        <taxon>Bacillaceae</taxon>
        <taxon>Alkalicoccus</taxon>
    </lineage>
</organism>
<dbReference type="Gene3D" id="3.40.50.10350">
    <property type="entry name" value="Glycerate kinase, domain 1"/>
    <property type="match status" value="1"/>
</dbReference>
<gene>
    <name evidence="5" type="ORF">SAMN04488053_10337</name>
</gene>
<dbReference type="EMBL" id="FNIL01000003">
    <property type="protein sequence ID" value="SDN72099.1"/>
    <property type="molecule type" value="Genomic_DNA"/>
</dbReference>
<protein>
    <submittedName>
        <fullName evidence="5">Glycerate kinase</fullName>
    </submittedName>
</protein>
<keyword evidence="6" id="KW-1185">Reference proteome</keyword>
<dbReference type="SUPFAM" id="SSF110738">
    <property type="entry name" value="Glycerate kinase I"/>
    <property type="match status" value="1"/>
</dbReference>
<proteinExistence type="inferred from homology"/>
<dbReference type="InterPro" id="IPR004381">
    <property type="entry name" value="Glycerate_kinase"/>
</dbReference>
<dbReference type="AlphaFoldDB" id="A0A1H0DPV8"/>
<dbReference type="PANTHER" id="PTHR21599:SF0">
    <property type="entry name" value="GLYCERATE KINASE"/>
    <property type="match status" value="1"/>
</dbReference>
<dbReference type="STRING" id="745820.SAMN04488053_10337"/>
<dbReference type="PIRSF" id="PIRSF006078">
    <property type="entry name" value="GlxK"/>
    <property type="match status" value="1"/>
</dbReference>
<reference evidence="6" key="1">
    <citation type="submission" date="2016-10" db="EMBL/GenBank/DDBJ databases">
        <authorList>
            <person name="Varghese N."/>
            <person name="Submissions S."/>
        </authorList>
    </citation>
    <scope>NUCLEOTIDE SEQUENCE [LARGE SCALE GENOMIC DNA]</scope>
    <source>
        <strain evidence="6">CGMCC 1.10369</strain>
    </source>
</reference>
<name>A0A1H0DPV8_9BACI</name>
<dbReference type="InterPro" id="IPR018193">
    <property type="entry name" value="Glyc_kinase_flavodox-like_fold"/>
</dbReference>
<dbReference type="PANTHER" id="PTHR21599">
    <property type="entry name" value="GLYCERATE KINASE"/>
    <property type="match status" value="1"/>
</dbReference>
<dbReference type="NCBIfam" id="TIGR00045">
    <property type="entry name" value="glycerate kinase"/>
    <property type="match status" value="1"/>
</dbReference>